<sequence>MGWILRFKILLLHRRKIRFQSAFDQIQSEDAQHKVDFRHGFLSLGEIEDAEMQIIKFCQRKSYAEEISCLQRGESVKRSSHIYKLNPVLEDGVLRAGG</sequence>
<protein>
    <submittedName>
        <fullName evidence="1">Uncharacterized protein</fullName>
    </submittedName>
</protein>
<dbReference type="EMBL" id="HADY01003750">
    <property type="protein sequence ID" value="SBP42235.1"/>
    <property type="molecule type" value="Transcribed_RNA"/>
</dbReference>
<dbReference type="AlphaFoldDB" id="A0A1A7ZJJ8"/>
<name>A0A1A7ZJJ8_NOTFU</name>
<reference evidence="1" key="2">
    <citation type="submission" date="2016-06" db="EMBL/GenBank/DDBJ databases">
        <title>The genome of a short-lived fish provides insights into sex chromosome evolution and the genetic control of aging.</title>
        <authorList>
            <person name="Reichwald K."/>
            <person name="Felder M."/>
            <person name="Petzold A."/>
            <person name="Koch P."/>
            <person name="Groth M."/>
            <person name="Platzer M."/>
        </authorList>
    </citation>
    <scope>NUCLEOTIDE SEQUENCE</scope>
    <source>
        <tissue evidence="1">Brain</tissue>
    </source>
</reference>
<evidence type="ECO:0000313" key="1">
    <source>
        <dbReference type="EMBL" id="SBP42235.1"/>
    </source>
</evidence>
<organism evidence="1">
    <name type="scientific">Nothobranchius furzeri</name>
    <name type="common">Turquoise killifish</name>
    <dbReference type="NCBI Taxonomy" id="105023"/>
    <lineage>
        <taxon>Eukaryota</taxon>
        <taxon>Metazoa</taxon>
        <taxon>Chordata</taxon>
        <taxon>Craniata</taxon>
        <taxon>Vertebrata</taxon>
        <taxon>Euteleostomi</taxon>
        <taxon>Actinopterygii</taxon>
        <taxon>Neopterygii</taxon>
        <taxon>Teleostei</taxon>
        <taxon>Neoteleostei</taxon>
        <taxon>Acanthomorphata</taxon>
        <taxon>Ovalentaria</taxon>
        <taxon>Atherinomorphae</taxon>
        <taxon>Cyprinodontiformes</taxon>
        <taxon>Nothobranchiidae</taxon>
        <taxon>Nothobranchius</taxon>
    </lineage>
</organism>
<feature type="non-terminal residue" evidence="1">
    <location>
        <position position="98"/>
    </location>
</feature>
<reference evidence="1" key="1">
    <citation type="submission" date="2016-05" db="EMBL/GenBank/DDBJ databases">
        <authorList>
            <person name="Lavstsen T."/>
            <person name="Jespersen J.S."/>
        </authorList>
    </citation>
    <scope>NUCLEOTIDE SEQUENCE</scope>
    <source>
        <tissue evidence="1">Brain</tissue>
    </source>
</reference>
<proteinExistence type="predicted"/>
<accession>A0A1A7ZJJ8</accession>
<gene>
    <name evidence="1" type="primary">Nfu_g_1_025010</name>
</gene>